<proteinExistence type="predicted"/>
<reference evidence="1" key="1">
    <citation type="journal article" date="2021" name="Proc. Natl. Acad. Sci. U.S.A.">
        <title>A Catalog of Tens of Thousands of Viruses from Human Metagenomes Reveals Hidden Associations with Chronic Diseases.</title>
        <authorList>
            <person name="Tisza M.J."/>
            <person name="Buck C.B."/>
        </authorList>
    </citation>
    <scope>NUCLEOTIDE SEQUENCE</scope>
    <source>
        <strain evidence="1">CtUX613</strain>
    </source>
</reference>
<accession>A0A8S5N9X8</accession>
<evidence type="ECO:0000313" key="1">
    <source>
        <dbReference type="EMBL" id="DAD91457.1"/>
    </source>
</evidence>
<sequence>MAFDYAKAYQQFIDEEFAAASATAWMIPEAGKVRFTGGRDIEISTLSTTGLGNYDAGKADGSAYPQGTVTNSWKSYTLSMDRGVKFSLDRTDPNDTGFLVTAENVIREFARNALVKEQDTYRIHRLYELANGDAAHNTTHIVSAALTKTNAIATVSGLLQTVRDDAEEMDGYVALISHKHKTAFLEAANGTYHDISFGNAVSINGVTYENVMMLDDLPCVFVPQSRMKTVITVQSGDSDQGGIVAGENAKDIACLITHCETPLAVSKLDAIKQFGPQENQLFDGTSIQARYLYDLFVPGKRLASIGAVVAP</sequence>
<protein>
    <submittedName>
        <fullName evidence="1">Major capsid protein</fullName>
    </submittedName>
</protein>
<organism evidence="1">
    <name type="scientific">Myoviridae sp. ctUX613</name>
    <dbReference type="NCBI Taxonomy" id="2826660"/>
    <lineage>
        <taxon>Viruses</taxon>
        <taxon>Duplodnaviria</taxon>
        <taxon>Heunggongvirae</taxon>
        <taxon>Uroviricota</taxon>
        <taxon>Caudoviricetes</taxon>
    </lineage>
</organism>
<dbReference type="EMBL" id="BK015114">
    <property type="protein sequence ID" value="DAD91457.1"/>
    <property type="molecule type" value="Genomic_DNA"/>
</dbReference>
<name>A0A8S5N9X8_9CAUD</name>